<protein>
    <submittedName>
        <fullName evidence="1">Uncharacterized protein</fullName>
    </submittedName>
</protein>
<dbReference type="OrthoDB" id="9787478at2"/>
<dbReference type="RefSeq" id="WP_038413086.1">
    <property type="nucleotide sequence ID" value="NZ_CP009455.1"/>
</dbReference>
<gene>
    <name evidence="1" type="ORF">LK03_14885</name>
</gene>
<sequence length="63" mass="7435">MIYRNEKGQFITEKQAIAGDLAFFISEWKRWALEAFRKGDHEDGRRCLAEMRDCRQKLNALTA</sequence>
<dbReference type="EMBL" id="CP009455">
    <property type="protein sequence ID" value="AIR90493.1"/>
    <property type="molecule type" value="Genomic_DNA"/>
</dbReference>
<evidence type="ECO:0000313" key="2">
    <source>
        <dbReference type="Proteomes" id="UP000029493"/>
    </source>
</evidence>
<proteinExistence type="predicted"/>
<dbReference type="AlphaFoldDB" id="A0A089YFI3"/>
<organism evidence="1 2">
    <name type="scientific">Pseudomonas cremoricolorata</name>
    <dbReference type="NCBI Taxonomy" id="157783"/>
    <lineage>
        <taxon>Bacteria</taxon>
        <taxon>Pseudomonadati</taxon>
        <taxon>Pseudomonadota</taxon>
        <taxon>Gammaproteobacteria</taxon>
        <taxon>Pseudomonadales</taxon>
        <taxon>Pseudomonadaceae</taxon>
        <taxon>Pseudomonas</taxon>
    </lineage>
</organism>
<reference evidence="1 2" key="1">
    <citation type="submission" date="2014-09" db="EMBL/GenBank/DDBJ databases">
        <authorList>
            <person name="Chan K.-G."/>
        </authorList>
    </citation>
    <scope>NUCLEOTIDE SEQUENCE [LARGE SCALE GENOMIC DNA]</scope>
    <source>
        <strain evidence="1 2">ND07</strain>
    </source>
</reference>
<keyword evidence="2" id="KW-1185">Reference proteome</keyword>
<dbReference type="Proteomes" id="UP000029493">
    <property type="component" value="Chromosome"/>
</dbReference>
<dbReference type="KEGG" id="psw:LK03_14885"/>
<name>A0A089YFI3_9PSED</name>
<accession>A0A089YFI3</accession>
<evidence type="ECO:0000313" key="1">
    <source>
        <dbReference type="EMBL" id="AIR90493.1"/>
    </source>
</evidence>